<protein>
    <submittedName>
        <fullName evidence="2">Germinal center associated signaling and motility</fullName>
    </submittedName>
</protein>
<dbReference type="GO" id="GO:0050855">
    <property type="term" value="P:regulation of B cell receptor signaling pathway"/>
    <property type="evidence" value="ECO:0007669"/>
    <property type="project" value="Ensembl"/>
</dbReference>
<evidence type="ECO:0000256" key="1">
    <source>
        <dbReference type="SAM" id="MobiDB-lite"/>
    </source>
</evidence>
<evidence type="ECO:0000313" key="2">
    <source>
        <dbReference type="Ensembl" id="ENSAMEP00000031429.1"/>
    </source>
</evidence>
<feature type="compositionally biased region" description="Polar residues" evidence="1">
    <location>
        <begin position="63"/>
        <end position="78"/>
    </location>
</feature>
<accession>A0A7N5P5H1</accession>
<dbReference type="KEGG" id="aml:100475795"/>
<dbReference type="PANTHER" id="PTHR35351">
    <property type="entry name" value="GERMINAL CENTER-ASSOCIATED SIGNALING AND MOTILITY-LIKE PROTEIN"/>
    <property type="match status" value="1"/>
</dbReference>
<feature type="region of interest" description="Disordered" evidence="1">
    <location>
        <begin position="57"/>
        <end position="78"/>
    </location>
</feature>
<evidence type="ECO:0000313" key="3">
    <source>
        <dbReference type="Proteomes" id="UP000008912"/>
    </source>
</evidence>
<name>A0A7N5P5H1_AILME</name>
<dbReference type="Ensembl" id="ENSAMET00000048824.1">
    <property type="protein sequence ID" value="ENSAMEP00000031429.1"/>
    <property type="gene ID" value="ENSAMEG00000027617.1"/>
</dbReference>
<dbReference type="GO" id="GO:0045159">
    <property type="term" value="F:myosin II binding"/>
    <property type="evidence" value="ECO:0007669"/>
    <property type="project" value="Ensembl"/>
</dbReference>
<feature type="region of interest" description="Disordered" evidence="1">
    <location>
        <begin position="95"/>
        <end position="124"/>
    </location>
</feature>
<reference evidence="2 3" key="1">
    <citation type="journal article" date="2010" name="Nature">
        <title>The sequence and de novo assembly of the giant panda genome.</title>
        <authorList>
            <person name="Li R."/>
            <person name="Fan W."/>
            <person name="Tian G."/>
            <person name="Zhu H."/>
            <person name="He L."/>
            <person name="Cai J."/>
            <person name="Huang Q."/>
            <person name="Cai Q."/>
            <person name="Li B."/>
            <person name="Bai Y."/>
            <person name="Zhang Z."/>
            <person name="Zhang Y."/>
            <person name="Wang W."/>
            <person name="Li J."/>
            <person name="Wei F."/>
            <person name="Li H."/>
            <person name="Jian M."/>
            <person name="Li J."/>
            <person name="Zhang Z."/>
            <person name="Nielsen R."/>
            <person name="Li D."/>
            <person name="Gu W."/>
            <person name="Yang Z."/>
            <person name="Xuan Z."/>
            <person name="Ryder O.A."/>
            <person name="Leung F.C."/>
            <person name="Zhou Y."/>
            <person name="Cao J."/>
            <person name="Sun X."/>
            <person name="Fu Y."/>
            <person name="Fang X."/>
            <person name="Guo X."/>
            <person name="Wang B."/>
            <person name="Hou R."/>
            <person name="Shen F."/>
            <person name="Mu B."/>
            <person name="Ni P."/>
            <person name="Lin R."/>
            <person name="Qian W."/>
            <person name="Wang G."/>
            <person name="Yu C."/>
            <person name="Nie W."/>
            <person name="Wang J."/>
            <person name="Wu Z."/>
            <person name="Liang H."/>
            <person name="Min J."/>
            <person name="Wu Q."/>
            <person name="Cheng S."/>
            <person name="Ruan J."/>
            <person name="Wang M."/>
            <person name="Shi Z."/>
            <person name="Wen M."/>
            <person name="Liu B."/>
            <person name="Ren X."/>
            <person name="Zheng H."/>
            <person name="Dong D."/>
            <person name="Cook K."/>
            <person name="Shan G."/>
            <person name="Zhang H."/>
            <person name="Kosiol C."/>
            <person name="Xie X."/>
            <person name="Lu Z."/>
            <person name="Zheng H."/>
            <person name="Li Y."/>
            <person name="Steiner C.C."/>
            <person name="Lam T.T."/>
            <person name="Lin S."/>
            <person name="Zhang Q."/>
            <person name="Li G."/>
            <person name="Tian J."/>
            <person name="Gong T."/>
            <person name="Liu H."/>
            <person name="Zhang D."/>
            <person name="Fang L."/>
            <person name="Ye C."/>
            <person name="Zhang J."/>
            <person name="Hu W."/>
            <person name="Xu A."/>
            <person name="Ren Y."/>
            <person name="Zhang G."/>
            <person name="Bruford M.W."/>
            <person name="Li Q."/>
            <person name="Ma L."/>
            <person name="Guo Y."/>
            <person name="An N."/>
            <person name="Hu Y."/>
            <person name="Zheng Y."/>
            <person name="Shi Y."/>
            <person name="Li Z."/>
            <person name="Liu Q."/>
            <person name="Chen Y."/>
            <person name="Zhao J."/>
            <person name="Qu N."/>
            <person name="Zhao S."/>
            <person name="Tian F."/>
            <person name="Wang X."/>
            <person name="Wang H."/>
            <person name="Xu L."/>
            <person name="Liu X."/>
            <person name="Vinar T."/>
            <person name="Wang Y."/>
            <person name="Lam T.W."/>
            <person name="Yiu S.M."/>
            <person name="Liu S."/>
            <person name="Zhang H."/>
            <person name="Li D."/>
            <person name="Huang Y."/>
            <person name="Wang X."/>
            <person name="Yang G."/>
            <person name="Jiang Z."/>
            <person name="Wang J."/>
            <person name="Qin N."/>
            <person name="Li L."/>
            <person name="Li J."/>
            <person name="Bolund L."/>
            <person name="Kristiansen K."/>
            <person name="Wong G.K."/>
            <person name="Olson M."/>
            <person name="Zhang X."/>
            <person name="Li S."/>
            <person name="Yang H."/>
            <person name="Wang J."/>
            <person name="Wang J."/>
        </authorList>
    </citation>
    <scope>NUCLEOTIDE SEQUENCE [LARGE SCALE GENOMIC DNA]</scope>
</reference>
<keyword evidence="3" id="KW-1185">Reference proteome</keyword>
<proteinExistence type="predicted"/>
<sequence>MGNSLLRENRWQQNTQEIPWTLKNQSFEHRTSRCWDRYIAAGCFCLPWKKVRIRKAKPDSSTENKGMSSAPIQDNVDQSSSEDLCYTLINHSVPRGRPSEISSEGCYENVSPKTETPRKSLGETETSYALLRVPSSPRHFSSPEEEYELVMPQRISFHPLQQPHLPLLPSETQVTYLE</sequence>
<gene>
    <name evidence="2" type="primary">GCSAM</name>
</gene>
<dbReference type="RefSeq" id="XP_002917375.2">
    <property type="nucleotide sequence ID" value="XM_002917329.4"/>
</dbReference>
<reference evidence="2" key="2">
    <citation type="submission" date="2025-08" db="UniProtKB">
        <authorList>
            <consortium name="Ensembl"/>
        </authorList>
    </citation>
    <scope>IDENTIFICATION</scope>
</reference>
<dbReference type="Proteomes" id="UP000008912">
    <property type="component" value="Unassembled WGS sequence"/>
</dbReference>
<dbReference type="InParanoid" id="A0A7N5P5H1"/>
<dbReference type="GO" id="GO:0019901">
    <property type="term" value="F:protein kinase binding"/>
    <property type="evidence" value="ECO:0007669"/>
    <property type="project" value="Ensembl"/>
</dbReference>
<dbReference type="GO" id="GO:0003779">
    <property type="term" value="F:actin binding"/>
    <property type="evidence" value="ECO:0007669"/>
    <property type="project" value="Ensembl"/>
</dbReference>
<dbReference type="GeneTree" id="ENSGT00940000158134"/>
<dbReference type="CTD" id="257144"/>
<dbReference type="AlphaFoldDB" id="A0A7N5P5H1"/>
<dbReference type="Pfam" id="PF15666">
    <property type="entry name" value="HGAL"/>
    <property type="match status" value="1"/>
</dbReference>
<dbReference type="PANTHER" id="PTHR35351:SF2">
    <property type="entry name" value="GERMINAL CENTER-ASSOCIATED SIGNALING AND MOTILITY PROTEIN"/>
    <property type="match status" value="1"/>
</dbReference>
<dbReference type="InterPro" id="IPR031364">
    <property type="entry name" value="GC_assoc_lym"/>
</dbReference>
<dbReference type="OrthoDB" id="9829486at2759"/>
<organism evidence="2 3">
    <name type="scientific">Ailuropoda melanoleuca</name>
    <name type="common">Giant panda</name>
    <dbReference type="NCBI Taxonomy" id="9646"/>
    <lineage>
        <taxon>Eukaryota</taxon>
        <taxon>Metazoa</taxon>
        <taxon>Chordata</taxon>
        <taxon>Craniata</taxon>
        <taxon>Vertebrata</taxon>
        <taxon>Euteleostomi</taxon>
        <taxon>Mammalia</taxon>
        <taxon>Eutheria</taxon>
        <taxon>Laurasiatheria</taxon>
        <taxon>Carnivora</taxon>
        <taxon>Caniformia</taxon>
        <taxon>Ursidae</taxon>
        <taxon>Ailuropoda</taxon>
    </lineage>
</organism>
<dbReference type="GeneID" id="100475795"/>
<reference evidence="2" key="3">
    <citation type="submission" date="2025-09" db="UniProtKB">
        <authorList>
            <consortium name="Ensembl"/>
        </authorList>
    </citation>
    <scope>IDENTIFICATION</scope>
</reference>
<dbReference type="GO" id="GO:2000402">
    <property type="term" value="P:negative regulation of lymphocyte migration"/>
    <property type="evidence" value="ECO:0007669"/>
    <property type="project" value="Ensembl"/>
</dbReference>